<reference evidence="1 2" key="1">
    <citation type="submission" date="2015-01" db="EMBL/GenBank/DDBJ databases">
        <title>Evolution of Trichinella species and genotypes.</title>
        <authorList>
            <person name="Korhonen P.K."/>
            <person name="Edoardo P."/>
            <person name="Giuseppe L.R."/>
            <person name="Gasser R.B."/>
        </authorList>
    </citation>
    <scope>NUCLEOTIDE SEQUENCE [LARGE SCALE GENOMIC DNA]</scope>
    <source>
        <strain evidence="1">ISS2496</strain>
    </source>
</reference>
<protein>
    <submittedName>
        <fullName evidence="1">Uncharacterized protein</fullName>
    </submittedName>
</protein>
<dbReference type="Proteomes" id="UP000054783">
    <property type="component" value="Unassembled WGS sequence"/>
</dbReference>
<organism evidence="1 2">
    <name type="scientific">Trichinella patagoniensis</name>
    <dbReference type="NCBI Taxonomy" id="990121"/>
    <lineage>
        <taxon>Eukaryota</taxon>
        <taxon>Metazoa</taxon>
        <taxon>Ecdysozoa</taxon>
        <taxon>Nematoda</taxon>
        <taxon>Enoplea</taxon>
        <taxon>Dorylaimia</taxon>
        <taxon>Trichinellida</taxon>
        <taxon>Trichinellidae</taxon>
        <taxon>Trichinella</taxon>
    </lineage>
</organism>
<gene>
    <name evidence="1" type="ORF">T12_3214</name>
</gene>
<accession>A0A0V0ZAZ5</accession>
<sequence length="65" mass="7806">MRMFEKYSVAFTCASVVDLRDLCVQIECLNRSNELLRKSLREKWTKCALHSYAEEKWLFLVLYLN</sequence>
<comment type="caution">
    <text evidence="1">The sequence shown here is derived from an EMBL/GenBank/DDBJ whole genome shotgun (WGS) entry which is preliminary data.</text>
</comment>
<evidence type="ECO:0000313" key="1">
    <source>
        <dbReference type="EMBL" id="KRY09598.1"/>
    </source>
</evidence>
<proteinExistence type="predicted"/>
<keyword evidence="2" id="KW-1185">Reference proteome</keyword>
<dbReference type="AlphaFoldDB" id="A0A0V0ZAZ5"/>
<evidence type="ECO:0000313" key="2">
    <source>
        <dbReference type="Proteomes" id="UP000054783"/>
    </source>
</evidence>
<name>A0A0V0ZAZ5_9BILA</name>
<dbReference type="EMBL" id="JYDQ01000267">
    <property type="protein sequence ID" value="KRY09598.1"/>
    <property type="molecule type" value="Genomic_DNA"/>
</dbReference>